<dbReference type="Pfam" id="PF00078">
    <property type="entry name" value="RVT_1"/>
    <property type="match status" value="1"/>
</dbReference>
<proteinExistence type="predicted"/>
<dbReference type="Pfam" id="PF13966">
    <property type="entry name" value="zf-RVT"/>
    <property type="match status" value="1"/>
</dbReference>
<dbReference type="InterPro" id="IPR043502">
    <property type="entry name" value="DNA/RNA_pol_sf"/>
</dbReference>
<sequence>DKAPGPDGFNPAFYQHFWNLCGNDIYEAAKGWLERGYFPSSLNETNICLIPKCDNPISMKDMRPISLCNVLYKMVSKLLANRLKDCLEKCVSEEQSAFVEGRSILDNALIAIEIIHAMKRKTRGLKGDLALKIDISKAYDKVDWGFLRGMLERLGFANKWIYWMMLCVSSVTYSVLVNYEKVGPIFPGRGLRQGDPLSPYLFILVTEGLSSLIKDSVARGDIHGIKICRGAPPVSHLLFADDCFLFCRSNLDETRHLMNILKTYGEAAGQEINLTKSEVFFSRNISFAAQEDLSRIMGVRHVLGTGNYLGLPSMIGRKKKVIFSYIKDRIWKRINSWRGRALSKAGKEVMIKSVLQAIPSYVMSIYLLPESTIQEIERMINSFWWGGGAKNKGIKWLAWDRMTYSKALGGMGFRDFHHFNLAMIAKQGWNIMTKPHTLMAQIYKARYFPKSSLFEAQLGHNPSYAWRGIWKSRQVLMNGCRWSIGNGANIKVMSDPWLREKDGIWVQSPQTQGAYNIRVNDLMLPHMKRWDKDKIEAIFPLEVANCILDIPLLDEIVEDKLIWADSLHGLYSVKSGYNMLLNDTGRSVNDLHQDGWKCLWKIHAPPKAKHLIWRICKKCLPTRIRLQERCVPCPTECPLCNNNVEDDWHFLFNCSDSVEARIAAGLDCIIADRVRHMSTAEEVLLDICKNEDRDVAGKFAMLVWSLWNNRNSKVWNGEHDGGRCIGVKASQLWLDWKIAQDIQQPAAHHDEQQQQHV</sequence>
<organism evidence="2 3">
    <name type="scientific">Trifolium pratense</name>
    <name type="common">Red clover</name>
    <dbReference type="NCBI Taxonomy" id="57577"/>
    <lineage>
        <taxon>Eukaryota</taxon>
        <taxon>Viridiplantae</taxon>
        <taxon>Streptophyta</taxon>
        <taxon>Embryophyta</taxon>
        <taxon>Tracheophyta</taxon>
        <taxon>Spermatophyta</taxon>
        <taxon>Magnoliopsida</taxon>
        <taxon>eudicotyledons</taxon>
        <taxon>Gunneridae</taxon>
        <taxon>Pentapetalae</taxon>
        <taxon>rosids</taxon>
        <taxon>fabids</taxon>
        <taxon>Fabales</taxon>
        <taxon>Fabaceae</taxon>
        <taxon>Papilionoideae</taxon>
        <taxon>50 kb inversion clade</taxon>
        <taxon>NPAAA clade</taxon>
        <taxon>Hologalegina</taxon>
        <taxon>IRL clade</taxon>
        <taxon>Trifolieae</taxon>
        <taxon>Trifolium</taxon>
    </lineage>
</organism>
<dbReference type="PROSITE" id="PS50878">
    <property type="entry name" value="RT_POL"/>
    <property type="match status" value="1"/>
</dbReference>
<feature type="non-terminal residue" evidence="2">
    <location>
        <position position="1"/>
    </location>
</feature>
<dbReference type="EMBL" id="ASHM01035066">
    <property type="protein sequence ID" value="PNX78963.1"/>
    <property type="molecule type" value="Genomic_DNA"/>
</dbReference>
<feature type="non-terminal residue" evidence="2">
    <location>
        <position position="757"/>
    </location>
</feature>
<evidence type="ECO:0000259" key="1">
    <source>
        <dbReference type="PROSITE" id="PS50878"/>
    </source>
</evidence>
<gene>
    <name evidence="2" type="ORF">L195_g034946</name>
</gene>
<reference evidence="2 3" key="2">
    <citation type="journal article" date="2017" name="Front. Plant Sci.">
        <title>Gene Classification and Mining of Molecular Markers Useful in Red Clover (Trifolium pratense) Breeding.</title>
        <authorList>
            <person name="Istvanek J."/>
            <person name="Dluhosova J."/>
            <person name="Dluhos P."/>
            <person name="Patkova L."/>
            <person name="Nedelnik J."/>
            <person name="Repkova J."/>
        </authorList>
    </citation>
    <scope>NUCLEOTIDE SEQUENCE [LARGE SCALE GENOMIC DNA]</scope>
    <source>
        <strain evidence="3">cv. Tatra</strain>
        <tissue evidence="2">Young leaves</tissue>
    </source>
</reference>
<accession>A0A2K3LKA8</accession>
<dbReference type="InterPro" id="IPR000477">
    <property type="entry name" value="RT_dom"/>
</dbReference>
<dbReference type="STRING" id="57577.A0A2K3LKA8"/>
<reference evidence="2 3" key="1">
    <citation type="journal article" date="2014" name="Am. J. Bot.">
        <title>Genome assembly and annotation for red clover (Trifolium pratense; Fabaceae).</title>
        <authorList>
            <person name="Istvanek J."/>
            <person name="Jaros M."/>
            <person name="Krenek A."/>
            <person name="Repkova J."/>
        </authorList>
    </citation>
    <scope>NUCLEOTIDE SEQUENCE [LARGE SCALE GENOMIC DNA]</scope>
    <source>
        <strain evidence="3">cv. Tatra</strain>
        <tissue evidence="2">Young leaves</tissue>
    </source>
</reference>
<feature type="domain" description="Reverse transcriptase" evidence="1">
    <location>
        <begin position="31"/>
        <end position="301"/>
    </location>
</feature>
<dbReference type="AlphaFoldDB" id="A0A2K3LKA8"/>
<dbReference type="InterPro" id="IPR026960">
    <property type="entry name" value="RVT-Znf"/>
</dbReference>
<dbReference type="ExpressionAtlas" id="A0A2K3LKA8">
    <property type="expression patterns" value="baseline"/>
</dbReference>
<dbReference type="SUPFAM" id="SSF56672">
    <property type="entry name" value="DNA/RNA polymerases"/>
    <property type="match status" value="1"/>
</dbReference>
<comment type="caution">
    <text evidence="2">The sequence shown here is derived from an EMBL/GenBank/DDBJ whole genome shotgun (WGS) entry which is preliminary data.</text>
</comment>
<dbReference type="Proteomes" id="UP000236291">
    <property type="component" value="Unassembled WGS sequence"/>
</dbReference>
<name>A0A2K3LKA8_TRIPR</name>
<protein>
    <submittedName>
        <fullName evidence="2">Ribonuclease H</fullName>
    </submittedName>
</protein>
<dbReference type="PANTHER" id="PTHR33116">
    <property type="entry name" value="REVERSE TRANSCRIPTASE ZINC-BINDING DOMAIN-CONTAINING PROTEIN-RELATED-RELATED"/>
    <property type="match status" value="1"/>
</dbReference>
<dbReference type="PANTHER" id="PTHR33116:SF86">
    <property type="entry name" value="REVERSE TRANSCRIPTASE DOMAIN-CONTAINING PROTEIN"/>
    <property type="match status" value="1"/>
</dbReference>
<dbReference type="CDD" id="cd01650">
    <property type="entry name" value="RT_nLTR_like"/>
    <property type="match status" value="1"/>
</dbReference>
<evidence type="ECO:0000313" key="3">
    <source>
        <dbReference type="Proteomes" id="UP000236291"/>
    </source>
</evidence>
<evidence type="ECO:0000313" key="2">
    <source>
        <dbReference type="EMBL" id="PNX78963.1"/>
    </source>
</evidence>